<reference evidence="2 3" key="1">
    <citation type="submission" date="2024-02" db="EMBL/GenBank/DDBJ databases">
        <title>complete genome of Flavobacterium ginsenosidimutans Str. YTB16.</title>
        <authorList>
            <person name="Wang Q."/>
        </authorList>
    </citation>
    <scope>NUCLEOTIDE SEQUENCE [LARGE SCALE GENOMIC DNA]</scope>
    <source>
        <strain evidence="2 3">YTB16</strain>
    </source>
</reference>
<gene>
    <name evidence="2" type="ORF">V6624_00970</name>
</gene>
<keyword evidence="1" id="KW-0732">Signal</keyword>
<protein>
    <submittedName>
        <fullName evidence="2">Gliding motility-associated C-terminal domain-containing protein</fullName>
    </submittedName>
</protein>
<organism evidence="2 3">
    <name type="scientific">Flavobacterium ginsenosidimutans</name>
    <dbReference type="NCBI Taxonomy" id="687844"/>
    <lineage>
        <taxon>Bacteria</taxon>
        <taxon>Pseudomonadati</taxon>
        <taxon>Bacteroidota</taxon>
        <taxon>Flavobacteriia</taxon>
        <taxon>Flavobacteriales</taxon>
        <taxon>Flavobacteriaceae</taxon>
        <taxon>Flavobacterium</taxon>
    </lineage>
</organism>
<dbReference type="InterPro" id="IPR043555">
    <property type="entry name" value="SRPX-like"/>
</dbReference>
<dbReference type="PANTHER" id="PTHR46343">
    <property type="entry name" value="HYR DOMAIN-CONTAINING PROTEIN"/>
    <property type="match status" value="1"/>
</dbReference>
<evidence type="ECO:0000313" key="2">
    <source>
        <dbReference type="EMBL" id="WXK50208.1"/>
    </source>
</evidence>
<name>A0ABZ2Q722_9FLAO</name>
<dbReference type="Proteomes" id="UP001447857">
    <property type="component" value="Chromosome"/>
</dbReference>
<accession>A0ABZ2Q722</accession>
<dbReference type="RefSeq" id="WP_338840608.1">
    <property type="nucleotide sequence ID" value="NZ_CP147988.1"/>
</dbReference>
<dbReference type="EMBL" id="CP147988">
    <property type="protein sequence ID" value="WXK50208.1"/>
    <property type="molecule type" value="Genomic_DNA"/>
</dbReference>
<evidence type="ECO:0000256" key="1">
    <source>
        <dbReference type="SAM" id="SignalP"/>
    </source>
</evidence>
<feature type="signal peptide" evidence="1">
    <location>
        <begin position="1"/>
        <end position="23"/>
    </location>
</feature>
<dbReference type="Pfam" id="PF13585">
    <property type="entry name" value="CHU_C"/>
    <property type="match status" value="1"/>
</dbReference>
<proteinExistence type="predicted"/>
<keyword evidence="3" id="KW-1185">Reference proteome</keyword>
<sequence>MRTKITLILTLLILPFISNNLFSQTVSGIPSTNGCQSQGIITSSSTGLGATPQYQLLRAGAVVSPVSGDNTQFTTNPVFTGLISGTYTVNGRATAGGTVYSSSNITVNDGYTAMTVTTPTKIANCVGGTAVLTTTVANGKAPFTYTIATQTAPGTILQNSGAIAANTFAFNGLPANSYIVSVTDSCGLTITGATSISNPTVGLNDIKLGSIAYPLYLTRNNCSSPIVITNETGFQYSNGTAITVADADLFTWKVKYQGNLYGKDTDGDSYGDLNGEGYSPLTRVFRMPLIANRAGIFADIANMKVVLIDKCGREKEFPMTQWQSGGFIAVQNCAGSGLIKITPNQLSCLPMDIVFTNIANPSDVVLKTVNTEIESFLGLTAGATYHVTYIDAQGNTTGNFQGLPASQNIIIPPNPTFSVVQSFYGIQPNLNILGYGKAMVFVNPFIDPSVTYTIVASDNPLVAVGATGTSSLDVNGTGVLSKVNPTDPAGYWPKGNYTVNITNACGSKDVNLVVQGYLASLSGYTTTPVCGGFNYVMNGSFDVPSAYEVRIISGPSSVGQTRDLASTTASFPFDGLGYGTYVFGLRIKGGTTDVLTQTITYDANNAIIVDKTNTGGFVCATGATNGVLTITAASNSPAPNNVLQYALSTDGGNTFGSYQSGNTFSGLTDATYFFRIADGCGNVITQSVQIGVAAAPEATANGLNTPAVICDMTSGTVQLDVDIFGALSYLWAGPGINASNQNQKDPMINYSDLTIGANNYTCTVTLGAPCNSSVVSNLTINVNARPTVVTTAPAPVCAPNTVNLKDPAVTAGSAAGLTYTYFSDEQATIPVADPTAVAVRDTYYIKGTDASGCFSIAPVEVIVNELPQAVISYLNAPYCQTGTAVPEELGTAGGTYSSDANLAIDANTGEINLEASTIGDHVITYTFSDGSCSNTVTTDITINALPTASINYPNGPYCNRGTATSVETGIASGKYSSDAGLVIDELTGDIDLGASTPGTYTVSYEFSNGTCSNVATAAITINPTALPSAMADITAQCSITPAAPMLTDQCAGNITATTPTVFPITAQGTTAVTWTFDYGNGYTQTASQNVIIDDTIAPAAPVLADVTEECSVSLAAPTATDNCAGAVTGTTATVFPITAQGTTVVTWSFDDGNGNISTAAQNVIIKDITLPTVPVLPDVQAQCSASVTPPTATDNCSGTITGTTNTVFPITAQGTTVVVWTFDDGNGNIATANQNVIILDNIDPILPTLPDVTATCSASLVAPIATDNCAGSIVGTTATVFPITAQGTTAVTWTFDDGNGNIATANQNVIISDTTAPVPPVLADIIGQCFASPAIPSAIDNCAGSVLGTTATTFPITTQGTTIITWIFDDGNGNISTANQNVILNSAIQVPTDLPDITGECEVTLAAPATAVNCSNIIIGTTTTVFPITAQGTTIVTWTFDDGNGNISTANQNVIIKDVTAPAVQALSDITAECSVSPSIPTAIDNCAGIISGTTSTVFPITAQGTTIVTWSFDDGNGNIATVNQNVIIKDTAAPIAPVLADIQEQCSATPAIPAAIDDCAGIISGTTTTIFPITAQGTTVVTWSFDDGNGNISTANQNVIINDTTPPIIPILDDVNGECEVTLTAPSTVDNCSKTIIGTTNTVFPITAQGTTVVIWTFDNGNNNVVTANQNVIIKDASAPAAPILDDVYGDCEVTLSPPTAIDNCAGIISGTTSTVFPITAQGTTIVTWSFDDGNGNITAANQNVIIDDAIAPSAPVLADVRGDCSVTLAAPTTIDNCAGPITGTTATIFPIVTPGTSIVTWTFDDGNGNISTSNQNVIINDETPPAVPILADATGECSVTPPVPTTIDACVGTITGTTASIFPITAQGITEVTWSFDDGNGNISTAIQNIIIDDVTPPAVPLLSDVTAECSVTALTAPTATDNCAGIITGTTATLFPITAQGTTAVVWTFDDGNGNISTANQNVIIKDITAPTAPILADITAECSAAPTAPTAIDNCAGIITGTTTTLFPITAQGTTVVTWTFDDGNGNISTANQNVIIDDITPPNIPVLADITGQCNVTPAIPTATDACAGIIAGVTASTFPITNPGTTIITWTFNDGNGNSVTANQNVIISQIALAGAETAACSSTQPGYNITLSVTGQAPYTATGTGAPGTWSGNAWTSGLISSGTNYNVNFQDASACNTVNVAGISPNCCRFSVICPTFQPTSVQCYEELPSAVNLTEAEFEALGNGDGRIADTRCGVVEITASNGADPGCNANVARTYTITEYADANSKGVRDAGEDTVLDTAACTQTILIHDTAAPVFAETPPEATITADCDTIPPAQTFTAADNCGSAAVAYDEQRVDGDCASRYSLIRTWTASDNCGNQNSFVQTVNVSCVEEVYNAVSVNGDGLNDSFFIKGIDCYPNNVVRIYNRYGVVVYEKNGYDNVTSPFQGFSDGRATVARGNKLPTGTYFYTLEYDSNGRKIEKAGYLYVSSQ</sequence>
<feature type="chain" id="PRO_5045467619" evidence="1">
    <location>
        <begin position="24"/>
        <end position="2480"/>
    </location>
</feature>
<evidence type="ECO:0000313" key="3">
    <source>
        <dbReference type="Proteomes" id="UP001447857"/>
    </source>
</evidence>
<dbReference type="PANTHER" id="PTHR46343:SF2">
    <property type="entry name" value="SUSHI_VON WILLEBRAND FACTOR TYPE A_EGF_PENTRAXIN DOMAIN-CONTAINING 1"/>
    <property type="match status" value="1"/>
</dbReference>